<evidence type="ECO:0000313" key="5">
    <source>
        <dbReference type="Proteomes" id="UP001628179"/>
    </source>
</evidence>
<feature type="region of interest" description="Disordered" evidence="1">
    <location>
        <begin position="1"/>
        <end position="72"/>
    </location>
</feature>
<feature type="transmembrane region" description="Helical" evidence="2">
    <location>
        <begin position="412"/>
        <end position="430"/>
    </location>
</feature>
<dbReference type="InterPro" id="IPR046529">
    <property type="entry name" value="DUF6594"/>
</dbReference>
<feature type="domain" description="DUF6594" evidence="3">
    <location>
        <begin position="81"/>
        <end position="426"/>
    </location>
</feature>
<dbReference type="PANTHER" id="PTHR34502:SF5">
    <property type="entry name" value="DUF6594 DOMAIN-CONTAINING PROTEIN"/>
    <property type="match status" value="1"/>
</dbReference>
<sequence length="431" mass="47859">MAPESIVTYSGKGLDSVHSHQYPYESGNTSPTSPKSPYSTNSNATGASGQAFLDKSQPSSGHGLNSANLAAQEPTELDEGWPLLARLMEKQPEFEAFARFRLLNIKNLLYYQVELDYLKDKLEEEEIRDRKISMADPEHNFFEEPNKMIRHWAKTKGKCEQWKLVLKLRDCLHGYNEALLQYANVSALPEADRRDMLELVKWISMPTRGNYTIRGRGSQVWGDLYERPEPEPGFRQLFGQAKSGLLSTILFWRCRTPRTRSDLVTPRPGLKADAIASWAAYAFIPWMAAFASRVAKMIAPEKRGDEEAGARVPSTTMHTAKGKERELEMPGRLKKDATNPKLDNITPVPVAAVNKVTSLIATVVACMLPTVAIGVLTTSTADSNLHKLLWIGGFTALFAMGLTAFTNEISRVQVFMAAAAFSAVLVVFITG</sequence>
<accession>A0ABQ0GCZ2</accession>
<dbReference type="Proteomes" id="UP001628179">
    <property type="component" value="Unassembled WGS sequence"/>
</dbReference>
<feature type="transmembrane region" description="Helical" evidence="2">
    <location>
        <begin position="388"/>
        <end position="406"/>
    </location>
</feature>
<dbReference type="PANTHER" id="PTHR34502">
    <property type="entry name" value="DUF6594 DOMAIN-CONTAINING PROTEIN-RELATED"/>
    <property type="match status" value="1"/>
</dbReference>
<gene>
    <name evidence="4" type="ORF">MFIFM68171_05821</name>
</gene>
<dbReference type="Pfam" id="PF20237">
    <property type="entry name" value="DUF6594"/>
    <property type="match status" value="1"/>
</dbReference>
<reference evidence="4 5" key="1">
    <citation type="submission" date="2024-09" db="EMBL/GenBank/DDBJ databases">
        <title>Itraconazole resistance in Madurella fahalii resulting from another homologue of gene encoding cytochrome P450 14-alpha sterol demethylase (CYP51).</title>
        <authorList>
            <person name="Yoshioka I."/>
            <person name="Fahal A.H."/>
            <person name="Kaneko S."/>
            <person name="Yaguchi T."/>
        </authorList>
    </citation>
    <scope>NUCLEOTIDE SEQUENCE [LARGE SCALE GENOMIC DNA]</scope>
    <source>
        <strain evidence="4 5">IFM 68171</strain>
    </source>
</reference>
<keyword evidence="5" id="KW-1185">Reference proteome</keyword>
<evidence type="ECO:0000256" key="1">
    <source>
        <dbReference type="SAM" id="MobiDB-lite"/>
    </source>
</evidence>
<evidence type="ECO:0000313" key="4">
    <source>
        <dbReference type="EMBL" id="GAB1315611.1"/>
    </source>
</evidence>
<name>A0ABQ0GCZ2_9PEZI</name>
<dbReference type="RefSeq" id="XP_070917342.1">
    <property type="nucleotide sequence ID" value="XM_071061241.1"/>
</dbReference>
<keyword evidence="2" id="KW-0812">Transmembrane</keyword>
<keyword evidence="2" id="KW-1133">Transmembrane helix</keyword>
<comment type="caution">
    <text evidence="4">The sequence shown here is derived from an EMBL/GenBank/DDBJ whole genome shotgun (WGS) entry which is preliminary data.</text>
</comment>
<dbReference type="EMBL" id="BAAFSV010000003">
    <property type="protein sequence ID" value="GAB1315611.1"/>
    <property type="molecule type" value="Genomic_DNA"/>
</dbReference>
<dbReference type="GeneID" id="98176564"/>
<organism evidence="4 5">
    <name type="scientific">Madurella fahalii</name>
    <dbReference type="NCBI Taxonomy" id="1157608"/>
    <lineage>
        <taxon>Eukaryota</taxon>
        <taxon>Fungi</taxon>
        <taxon>Dikarya</taxon>
        <taxon>Ascomycota</taxon>
        <taxon>Pezizomycotina</taxon>
        <taxon>Sordariomycetes</taxon>
        <taxon>Sordariomycetidae</taxon>
        <taxon>Sordariales</taxon>
        <taxon>Sordariales incertae sedis</taxon>
        <taxon>Madurella</taxon>
    </lineage>
</organism>
<evidence type="ECO:0000259" key="3">
    <source>
        <dbReference type="Pfam" id="PF20237"/>
    </source>
</evidence>
<keyword evidence="2" id="KW-0472">Membrane</keyword>
<feature type="region of interest" description="Disordered" evidence="1">
    <location>
        <begin position="303"/>
        <end position="326"/>
    </location>
</feature>
<evidence type="ECO:0000256" key="2">
    <source>
        <dbReference type="SAM" id="Phobius"/>
    </source>
</evidence>
<feature type="compositionally biased region" description="Polar residues" evidence="1">
    <location>
        <begin position="56"/>
        <end position="69"/>
    </location>
</feature>
<feature type="compositionally biased region" description="Low complexity" evidence="1">
    <location>
        <begin position="28"/>
        <end position="43"/>
    </location>
</feature>
<feature type="transmembrane region" description="Helical" evidence="2">
    <location>
        <begin position="356"/>
        <end position="376"/>
    </location>
</feature>
<protein>
    <recommendedName>
        <fullName evidence="3">DUF6594 domain-containing protein</fullName>
    </recommendedName>
</protein>
<proteinExistence type="predicted"/>